<dbReference type="EMBL" id="CP012603">
    <property type="protein sequence ID" value="ALE38301.1"/>
    <property type="molecule type" value="Genomic_DNA"/>
</dbReference>
<dbReference type="PATRIC" id="fig|1279460.3.peg.1098"/>
<accession>A0A0M3TL15</accession>
<protein>
    <submittedName>
        <fullName evidence="1">Uncharacterized protein</fullName>
    </submittedName>
</protein>
<gene>
    <name evidence="1" type="ORF">G436_1093</name>
</gene>
<reference evidence="1 2" key="1">
    <citation type="journal article" date="2015" name="Genome Announc.">
        <title>Whole-Genome Sequence of Leptospira interrogans Serovar Hardjo Subtype Hardjoprajitno Strain Norma, Isolated from Cattle in a Leptospirosis Outbreak in Brazil.</title>
        <authorList>
            <person name="Cosate M.R."/>
            <person name="Soares S.C."/>
            <person name="Mendes T.A."/>
            <person name="Raittz R.T."/>
            <person name="Moreira E.C."/>
            <person name="Leite R."/>
            <person name="Fernandes G.R."/>
            <person name="Haddad J.P."/>
            <person name="Ortega J.M."/>
        </authorList>
    </citation>
    <scope>NUCLEOTIDE SEQUENCE [LARGE SCALE GENOMIC DNA]</scope>
    <source>
        <strain evidence="1 2">Norma</strain>
    </source>
</reference>
<evidence type="ECO:0000313" key="2">
    <source>
        <dbReference type="Proteomes" id="UP000056502"/>
    </source>
</evidence>
<name>A0A0M3TL15_LEPIR</name>
<sequence>MFSLSWFARVQSLAPILSRLSTFQSRSFVIGHRNVGQIHAGRYSEL</sequence>
<organism evidence="1">
    <name type="scientific">Leptospira interrogans serovar Hardjo str. Norma</name>
    <dbReference type="NCBI Taxonomy" id="1279460"/>
    <lineage>
        <taxon>Bacteria</taxon>
        <taxon>Pseudomonadati</taxon>
        <taxon>Spirochaetota</taxon>
        <taxon>Spirochaetia</taxon>
        <taxon>Leptospirales</taxon>
        <taxon>Leptospiraceae</taxon>
        <taxon>Leptospira</taxon>
    </lineage>
</organism>
<dbReference type="Proteomes" id="UP000056502">
    <property type="component" value="Chromosome I"/>
</dbReference>
<dbReference type="AlphaFoldDB" id="A0A0M3TL15"/>
<evidence type="ECO:0000313" key="1">
    <source>
        <dbReference type="EMBL" id="ALE38301.1"/>
    </source>
</evidence>
<proteinExistence type="predicted"/>